<dbReference type="SUPFAM" id="SSF49309">
    <property type="entry name" value="Transglutaminase, two C-terminal domains"/>
    <property type="match status" value="2"/>
</dbReference>
<keyword evidence="5" id="KW-0012">Acyltransferase</keyword>
<feature type="region of interest" description="Disordered" evidence="10">
    <location>
        <begin position="22"/>
        <end position="49"/>
    </location>
</feature>
<dbReference type="Pfam" id="PF01841">
    <property type="entry name" value="Transglut_core"/>
    <property type="match status" value="1"/>
</dbReference>
<dbReference type="GeneID" id="106077675"/>
<comment type="cofactor">
    <cofactor evidence="9">
        <name>Ca(2+)</name>
        <dbReference type="ChEBI" id="CHEBI:29108"/>
    </cofactor>
    <text evidence="9">Binds 1 Ca(2+) ion per subunit.</text>
</comment>
<keyword evidence="12" id="KW-1185">Reference proteome</keyword>
<dbReference type="InterPro" id="IPR036985">
    <property type="entry name" value="Transglutaminase-like_sf"/>
</dbReference>
<evidence type="ECO:0000256" key="9">
    <source>
        <dbReference type="PIRSR" id="PIRSR000459-2"/>
    </source>
</evidence>
<dbReference type="Pfam" id="PF00868">
    <property type="entry name" value="Transglut_N"/>
    <property type="match status" value="1"/>
</dbReference>
<dbReference type="RefSeq" id="XP_055892170.1">
    <property type="nucleotide sequence ID" value="XM_056036195.1"/>
</dbReference>
<dbReference type="PANTHER" id="PTHR11590:SF40">
    <property type="entry name" value="HEMOCYTE PROTEIN-GLUTAMINE GAMMA-GLUTAMYLTRANSFERASE-LIKE PROTEIN"/>
    <property type="match status" value="1"/>
</dbReference>
<sequence length="745" mass="82141">MGSSSSNCRNASVNPYRVQNAGRFSSNNQETLTKPQTNPKLGSQPSSLGVNSDAVQKIIPAVTKVDLNIAANSKAHQTSTFDICRTVVNPKLVVRRGQSFTVVVELSQELDEASQDLRITFETGKQPLVSKGTQVIFFLSSEIGPKEWGATQLSKNGNKLTLTLQTSPTCFVGKWTLIFDVIKRDAPKDKSQRYKVPDQVYILFNPWCKDDIVYMSDSDLLNEYVLNEIGKLYTGSQKNITSKPWNFGQFETCVLDVALYLLDVSKLKVEVRGNPVNVVRAISALVNSNDDDGVVVGRWSGNYADGHSPASWTGTPAILEEYWKTKEPVKYGQCWVFSAVTTSVCRALGIPTRSVTNFQSAHDTDGSITIDVHHKIDGSIDNEVENDSIWNFHVWNEAWMARPDLPAGYGGWQAFDATPQETSNGVYCCGPVSVAAIKQGAVNEPYDGSFVFAEVNADRVHWRPNALGTMVVIGIDYNIVGKYISTKAANSGDREDVTNSYKAQEGSPEERAAVLRANQLASNRKDIYNLPTTDVEFSLLADTKETFIGGNFDLTLKMKNSGNSIRTIGGKMEVKTMFYTGVLADLVKSENVSLKLDPGQELSFPVHIFASDYESKLKDSCMLDIAVMLFVEESDQIFVKKDTYRLRKPHLVIQGPTESKLGQELKVDVSFTNPLSKALTKTYLMIDGVVQAKRLEMSKVPANGVFQSTVSVTPNKVGKKELIVVFNSRELEDVNGSLPILINSS</sequence>
<keyword evidence="4 9" id="KW-0106">Calcium</keyword>
<name>A0A9W3AY62_BIOGL</name>
<protein>
    <recommendedName>
        <fullName evidence="6">protein-glutamine gamma-glutamyltransferase</fullName>
        <ecNumber evidence="6">2.3.2.13</ecNumber>
    </recommendedName>
</protein>
<dbReference type="PIRSF" id="PIRSF000459">
    <property type="entry name" value="TGM_EBP42"/>
    <property type="match status" value="1"/>
</dbReference>
<dbReference type="OrthoDB" id="437511at2759"/>
<dbReference type="SUPFAM" id="SSF54001">
    <property type="entry name" value="Cysteine proteinases"/>
    <property type="match status" value="1"/>
</dbReference>
<organism evidence="12 13">
    <name type="scientific">Biomphalaria glabrata</name>
    <name type="common">Bloodfluke planorb</name>
    <name type="synonym">Freshwater snail</name>
    <dbReference type="NCBI Taxonomy" id="6526"/>
    <lineage>
        <taxon>Eukaryota</taxon>
        <taxon>Metazoa</taxon>
        <taxon>Spiralia</taxon>
        <taxon>Lophotrochozoa</taxon>
        <taxon>Mollusca</taxon>
        <taxon>Gastropoda</taxon>
        <taxon>Heterobranchia</taxon>
        <taxon>Euthyneura</taxon>
        <taxon>Panpulmonata</taxon>
        <taxon>Hygrophila</taxon>
        <taxon>Lymnaeoidea</taxon>
        <taxon>Planorbidae</taxon>
        <taxon>Biomphalaria</taxon>
    </lineage>
</organism>
<dbReference type="Gene3D" id="2.60.40.10">
    <property type="entry name" value="Immunoglobulins"/>
    <property type="match status" value="3"/>
</dbReference>
<feature type="active site" evidence="8">
    <location>
        <position position="416"/>
    </location>
</feature>
<dbReference type="FunFam" id="3.90.260.10:FF:000001">
    <property type="entry name" value="Protein-glutamine gamma-glutamyltransferase 2"/>
    <property type="match status" value="1"/>
</dbReference>
<evidence type="ECO:0000256" key="7">
    <source>
        <dbReference type="ARBA" id="ARBA00051843"/>
    </source>
</evidence>
<dbReference type="Gene3D" id="3.90.260.10">
    <property type="entry name" value="Transglutaminase-like"/>
    <property type="match status" value="1"/>
</dbReference>
<dbReference type="GO" id="GO:0046872">
    <property type="term" value="F:metal ion binding"/>
    <property type="evidence" value="ECO:0007669"/>
    <property type="project" value="UniProtKB-KW"/>
</dbReference>
<proteinExistence type="inferred from homology"/>
<dbReference type="AlphaFoldDB" id="A0A9W3AY62"/>
<comment type="similarity">
    <text evidence="1">Belongs to the transglutaminase superfamily. Transglutaminase family.</text>
</comment>
<feature type="binding site" evidence="9">
    <location>
        <position position="510"/>
    </location>
    <ligand>
        <name>Ca(2+)</name>
        <dbReference type="ChEBI" id="CHEBI:29108"/>
    </ligand>
</feature>
<dbReference type="PANTHER" id="PTHR11590">
    <property type="entry name" value="PROTEIN-GLUTAMINE GAMMA-GLUTAMYLTRANSFERASE"/>
    <property type="match status" value="1"/>
</dbReference>
<feature type="binding site" evidence="9">
    <location>
        <position position="505"/>
    </location>
    <ligand>
        <name>Ca(2+)</name>
        <dbReference type="ChEBI" id="CHEBI:29108"/>
    </ligand>
</feature>
<accession>A0A9W3AY62</accession>
<evidence type="ECO:0000313" key="13">
    <source>
        <dbReference type="RefSeq" id="XP_055892170.1"/>
    </source>
</evidence>
<dbReference type="InterPro" id="IPR002931">
    <property type="entry name" value="Transglutaminase-like"/>
</dbReference>
<feature type="domain" description="Transglutaminase-like" evidence="11">
    <location>
        <begin position="326"/>
        <end position="419"/>
    </location>
</feature>
<dbReference type="InterPro" id="IPR050779">
    <property type="entry name" value="Transglutaminase"/>
</dbReference>
<comment type="catalytic activity">
    <reaction evidence="7">
        <text>L-glutaminyl-[protein] + L-lysyl-[protein] = [protein]-L-lysyl-N(6)-5-L-glutamyl-[protein] + NH4(+)</text>
        <dbReference type="Rhea" id="RHEA:54816"/>
        <dbReference type="Rhea" id="RHEA-COMP:9752"/>
        <dbReference type="Rhea" id="RHEA-COMP:10207"/>
        <dbReference type="Rhea" id="RHEA-COMP:14005"/>
        <dbReference type="ChEBI" id="CHEBI:28938"/>
        <dbReference type="ChEBI" id="CHEBI:29969"/>
        <dbReference type="ChEBI" id="CHEBI:30011"/>
        <dbReference type="ChEBI" id="CHEBI:138370"/>
        <dbReference type="EC" id="2.3.2.13"/>
    </reaction>
</comment>
<evidence type="ECO:0000256" key="5">
    <source>
        <dbReference type="ARBA" id="ARBA00023315"/>
    </source>
</evidence>
<dbReference type="EC" id="2.3.2.13" evidence="6"/>
<keyword evidence="3 9" id="KW-0479">Metal-binding</keyword>
<evidence type="ECO:0000256" key="10">
    <source>
        <dbReference type="SAM" id="MobiDB-lite"/>
    </source>
</evidence>
<dbReference type="InterPro" id="IPR023608">
    <property type="entry name" value="Transglutaminase_animal"/>
</dbReference>
<dbReference type="OMA" id="EDSANEW"/>
<dbReference type="InterPro" id="IPR008958">
    <property type="entry name" value="Transglutaminase_C"/>
</dbReference>
<dbReference type="FunFam" id="2.60.40.10:FF:000171">
    <property type="entry name" value="protein-glutamine gamma-glutamyltransferase 6"/>
    <property type="match status" value="1"/>
</dbReference>
<feature type="binding site" evidence="9">
    <location>
        <position position="458"/>
    </location>
    <ligand>
        <name>Ca(2+)</name>
        <dbReference type="ChEBI" id="CHEBI:29108"/>
    </ligand>
</feature>
<evidence type="ECO:0000259" key="11">
    <source>
        <dbReference type="SMART" id="SM00460"/>
    </source>
</evidence>
<evidence type="ECO:0000256" key="6">
    <source>
        <dbReference type="ARBA" id="ARBA00024222"/>
    </source>
</evidence>
<feature type="active site" evidence="8">
    <location>
        <position position="334"/>
    </location>
</feature>
<dbReference type="InterPro" id="IPR014756">
    <property type="entry name" value="Ig_E-set"/>
</dbReference>
<gene>
    <name evidence="13" type="primary">LOC106077675</name>
</gene>
<dbReference type="Pfam" id="PF00927">
    <property type="entry name" value="Transglut_C"/>
    <property type="match status" value="2"/>
</dbReference>
<evidence type="ECO:0000256" key="2">
    <source>
        <dbReference type="ARBA" id="ARBA00022679"/>
    </source>
</evidence>
<dbReference type="InterPro" id="IPR036238">
    <property type="entry name" value="Transglutaminase_C_sf"/>
</dbReference>
<dbReference type="GO" id="GO:0003810">
    <property type="term" value="F:protein-glutamine gamma-glutamyltransferase activity"/>
    <property type="evidence" value="ECO:0007669"/>
    <property type="project" value="UniProtKB-EC"/>
</dbReference>
<dbReference type="InterPro" id="IPR038765">
    <property type="entry name" value="Papain-like_cys_pep_sf"/>
</dbReference>
<evidence type="ECO:0000313" key="12">
    <source>
        <dbReference type="Proteomes" id="UP001165740"/>
    </source>
</evidence>
<dbReference type="InterPro" id="IPR013783">
    <property type="entry name" value="Ig-like_fold"/>
</dbReference>
<dbReference type="Proteomes" id="UP001165740">
    <property type="component" value="Chromosome 7"/>
</dbReference>
<dbReference type="InterPro" id="IPR001102">
    <property type="entry name" value="Transglutaminase_N"/>
</dbReference>
<feature type="active site" evidence="8">
    <location>
        <position position="393"/>
    </location>
</feature>
<reference evidence="13" key="1">
    <citation type="submission" date="2025-08" db="UniProtKB">
        <authorList>
            <consortium name="RefSeq"/>
        </authorList>
    </citation>
    <scope>IDENTIFICATION</scope>
</reference>
<evidence type="ECO:0000256" key="3">
    <source>
        <dbReference type="ARBA" id="ARBA00022723"/>
    </source>
</evidence>
<keyword evidence="2" id="KW-0808">Transferase</keyword>
<feature type="binding site" evidence="9">
    <location>
        <position position="456"/>
    </location>
    <ligand>
        <name>Ca(2+)</name>
        <dbReference type="ChEBI" id="CHEBI:29108"/>
    </ligand>
</feature>
<evidence type="ECO:0000256" key="4">
    <source>
        <dbReference type="ARBA" id="ARBA00022837"/>
    </source>
</evidence>
<dbReference type="SMART" id="SM00460">
    <property type="entry name" value="TGc"/>
    <property type="match status" value="1"/>
</dbReference>
<evidence type="ECO:0000256" key="8">
    <source>
        <dbReference type="PIRSR" id="PIRSR000459-1"/>
    </source>
</evidence>
<evidence type="ECO:0000256" key="1">
    <source>
        <dbReference type="ARBA" id="ARBA00005968"/>
    </source>
</evidence>
<dbReference type="SUPFAM" id="SSF81296">
    <property type="entry name" value="E set domains"/>
    <property type="match status" value="1"/>
</dbReference>